<evidence type="ECO:0000256" key="2">
    <source>
        <dbReference type="SAM" id="Phobius"/>
    </source>
</evidence>
<keyword evidence="2" id="KW-1133">Transmembrane helix</keyword>
<dbReference type="OrthoDB" id="416496at2759"/>
<dbReference type="SUPFAM" id="SSF53335">
    <property type="entry name" value="S-adenosyl-L-methionine-dependent methyltransferases"/>
    <property type="match status" value="1"/>
</dbReference>
<keyword evidence="2" id="KW-0472">Membrane</keyword>
<keyword evidence="3" id="KW-0489">Methyltransferase</keyword>
<dbReference type="GO" id="GO:0008168">
    <property type="term" value="F:methyltransferase activity"/>
    <property type="evidence" value="ECO:0007669"/>
    <property type="project" value="UniProtKB-KW"/>
</dbReference>
<evidence type="ECO:0000256" key="1">
    <source>
        <dbReference type="SAM" id="MobiDB-lite"/>
    </source>
</evidence>
<organism evidence="3 4">
    <name type="scientific">Calycina marina</name>
    <dbReference type="NCBI Taxonomy" id="1763456"/>
    <lineage>
        <taxon>Eukaryota</taxon>
        <taxon>Fungi</taxon>
        <taxon>Dikarya</taxon>
        <taxon>Ascomycota</taxon>
        <taxon>Pezizomycotina</taxon>
        <taxon>Leotiomycetes</taxon>
        <taxon>Helotiales</taxon>
        <taxon>Pezizellaceae</taxon>
        <taxon>Calycina</taxon>
    </lineage>
</organism>
<dbReference type="Pfam" id="PF13489">
    <property type="entry name" value="Methyltransf_23"/>
    <property type="match status" value="1"/>
</dbReference>
<dbReference type="GO" id="GO:0032259">
    <property type="term" value="P:methylation"/>
    <property type="evidence" value="ECO:0007669"/>
    <property type="project" value="UniProtKB-KW"/>
</dbReference>
<evidence type="ECO:0000313" key="4">
    <source>
        <dbReference type="Proteomes" id="UP000887226"/>
    </source>
</evidence>
<reference evidence="3" key="1">
    <citation type="journal article" date="2021" name="IMA Fungus">
        <title>Genomic characterization of three marine fungi, including Emericellopsis atlantica sp. nov. with signatures of a generalist lifestyle and marine biomass degradation.</title>
        <authorList>
            <person name="Hagestad O.C."/>
            <person name="Hou L."/>
            <person name="Andersen J.H."/>
            <person name="Hansen E.H."/>
            <person name="Altermark B."/>
            <person name="Li C."/>
            <person name="Kuhnert E."/>
            <person name="Cox R.J."/>
            <person name="Crous P.W."/>
            <person name="Spatafora J.W."/>
            <person name="Lail K."/>
            <person name="Amirebrahimi M."/>
            <person name="Lipzen A."/>
            <person name="Pangilinan J."/>
            <person name="Andreopoulos W."/>
            <person name="Hayes R.D."/>
            <person name="Ng V."/>
            <person name="Grigoriev I.V."/>
            <person name="Jackson S.A."/>
            <person name="Sutton T.D.S."/>
            <person name="Dobson A.D.W."/>
            <person name="Rama T."/>
        </authorList>
    </citation>
    <scope>NUCLEOTIDE SEQUENCE</scope>
    <source>
        <strain evidence="3">TRa3180A</strain>
    </source>
</reference>
<dbReference type="InterPro" id="IPR050508">
    <property type="entry name" value="Methyltransf_Superfamily"/>
</dbReference>
<accession>A0A9P7ZB71</accession>
<evidence type="ECO:0000313" key="3">
    <source>
        <dbReference type="EMBL" id="KAG9248696.1"/>
    </source>
</evidence>
<dbReference type="PANTHER" id="PTHR42912:SF83">
    <property type="entry name" value="METHYLTRANSFERASE TYPE 11 DOMAIN-CONTAINING PROTEIN"/>
    <property type="match status" value="1"/>
</dbReference>
<protein>
    <submittedName>
        <fullName evidence="3">S-adenosyl-L-methionine-dependent methyltransferase</fullName>
    </submittedName>
</protein>
<comment type="caution">
    <text evidence="3">The sequence shown here is derived from an EMBL/GenBank/DDBJ whole genome shotgun (WGS) entry which is preliminary data.</text>
</comment>
<dbReference type="PANTHER" id="PTHR42912">
    <property type="entry name" value="METHYLTRANSFERASE"/>
    <property type="match status" value="1"/>
</dbReference>
<proteinExistence type="predicted"/>
<dbReference type="InterPro" id="IPR029063">
    <property type="entry name" value="SAM-dependent_MTases_sf"/>
</dbReference>
<dbReference type="CDD" id="cd02440">
    <property type="entry name" value="AdoMet_MTases"/>
    <property type="match status" value="1"/>
</dbReference>
<name>A0A9P7ZB71_9HELO</name>
<feature type="region of interest" description="Disordered" evidence="1">
    <location>
        <begin position="37"/>
        <end position="98"/>
    </location>
</feature>
<dbReference type="Proteomes" id="UP000887226">
    <property type="component" value="Unassembled WGS sequence"/>
</dbReference>
<keyword evidence="3" id="KW-0808">Transferase</keyword>
<dbReference type="AlphaFoldDB" id="A0A9P7ZB71"/>
<keyword evidence="2" id="KW-0812">Transmembrane</keyword>
<feature type="transmembrane region" description="Helical" evidence="2">
    <location>
        <begin position="108"/>
        <end position="126"/>
    </location>
</feature>
<gene>
    <name evidence="3" type="ORF">BJ878DRAFT_308342</name>
</gene>
<dbReference type="EMBL" id="MU253744">
    <property type="protein sequence ID" value="KAG9248696.1"/>
    <property type="molecule type" value="Genomic_DNA"/>
</dbReference>
<keyword evidence="4" id="KW-1185">Reference proteome</keyword>
<feature type="compositionally biased region" description="Basic residues" evidence="1">
    <location>
        <begin position="40"/>
        <end position="52"/>
    </location>
</feature>
<dbReference type="Gene3D" id="3.40.50.150">
    <property type="entry name" value="Vaccinia Virus protein VP39"/>
    <property type="match status" value="1"/>
</dbReference>
<sequence>METICRREMYMSLRARGGIPSPGELRVWSRAFSRTSAKAAKSRSKPSKKSQKAAKPSSSLSIIKPYASNTSKPDTRLPSIDSSSPPIAAPEPKTPLNPLLDRYRRTPLIGMGIMAFVISGYVGFFYTNLKNTPGGEDAPKDASAQPDVSVRYDEIARKFDASVEYEEIAMRLPAKRKDMVSQAHGHILEVSVGTGRNLEYYDWDFDGYKDVGKRIPGKPVNRGSVKSLTAVDISPEMVEVAKEKFARKFPGMPQPRWVVADASKDIPSPPSGPDKKYDAIIQTMGLCSVHDPVALLKNLGNHVKEDGGRILLLEHGRGTWRAVNWALDKQAVGHALEHGCWWNRDIEAIVEESGLEVVNYDTYFFGTTWCLELRKPKSPITEKTTPSLSLSTILPTEEAKKSWWPLW</sequence>